<organism evidence="1 2">
    <name type="scientific">Pedobacter puniceum</name>
    <dbReference type="NCBI Taxonomy" id="2666136"/>
    <lineage>
        <taxon>Bacteria</taxon>
        <taxon>Pseudomonadati</taxon>
        <taxon>Bacteroidota</taxon>
        <taxon>Sphingobacteriia</taxon>
        <taxon>Sphingobacteriales</taxon>
        <taxon>Sphingobacteriaceae</taxon>
        <taxon>Pedobacter</taxon>
    </lineage>
</organism>
<accession>A0A7K0FKY5</accession>
<dbReference type="GO" id="GO:0003677">
    <property type="term" value="F:DNA binding"/>
    <property type="evidence" value="ECO:0007669"/>
    <property type="project" value="UniProtKB-KW"/>
</dbReference>
<dbReference type="EMBL" id="WKJI01000001">
    <property type="protein sequence ID" value="MRX46644.1"/>
    <property type="molecule type" value="Genomic_DNA"/>
</dbReference>
<reference evidence="1 2" key="1">
    <citation type="submission" date="2019-11" db="EMBL/GenBank/DDBJ databases">
        <authorList>
            <person name="Cheng Q."/>
            <person name="Yang Z."/>
        </authorList>
    </citation>
    <scope>NUCLEOTIDE SEQUENCE [LARGE SCALE GENOMIC DNA]</scope>
    <source>
        <strain evidence="1 2">HX-22-1</strain>
    </source>
</reference>
<gene>
    <name evidence="1" type="ORF">GJJ64_05550</name>
</gene>
<dbReference type="SUPFAM" id="SSF142906">
    <property type="entry name" value="YjbR-like"/>
    <property type="match status" value="1"/>
</dbReference>
<sequence>MVNFETFRNFALALPEVKEAPHHQKTAFKVKGKIFATFNHQANRCCLKFNVVDQDVFSRLFPDVVYAVPNKFGGHGWTLVQYTRIQADILKDLLHVAYCYVAPPKLSALVIVDNLDD</sequence>
<dbReference type="AlphaFoldDB" id="A0A7K0FKY5"/>
<dbReference type="Proteomes" id="UP000462931">
    <property type="component" value="Unassembled WGS sequence"/>
</dbReference>
<dbReference type="InterPro" id="IPR038056">
    <property type="entry name" value="YjbR-like_sf"/>
</dbReference>
<dbReference type="Pfam" id="PF04237">
    <property type="entry name" value="YjbR"/>
    <property type="match status" value="1"/>
</dbReference>
<keyword evidence="2" id="KW-1185">Reference proteome</keyword>
<name>A0A7K0FKY5_9SPHI</name>
<dbReference type="Gene3D" id="3.90.1150.30">
    <property type="match status" value="1"/>
</dbReference>
<dbReference type="RefSeq" id="WP_154286715.1">
    <property type="nucleotide sequence ID" value="NZ_WKJI01000001.1"/>
</dbReference>
<protein>
    <submittedName>
        <fullName evidence="1">MmcQ/YjbR family DNA-binding protein</fullName>
    </submittedName>
</protein>
<evidence type="ECO:0000313" key="2">
    <source>
        <dbReference type="Proteomes" id="UP000462931"/>
    </source>
</evidence>
<proteinExistence type="predicted"/>
<evidence type="ECO:0000313" key="1">
    <source>
        <dbReference type="EMBL" id="MRX46644.1"/>
    </source>
</evidence>
<keyword evidence="1" id="KW-0238">DNA-binding</keyword>
<dbReference type="InterPro" id="IPR058532">
    <property type="entry name" value="YjbR/MT2646/Rv2570-like"/>
</dbReference>
<comment type="caution">
    <text evidence="1">The sequence shown here is derived from an EMBL/GenBank/DDBJ whole genome shotgun (WGS) entry which is preliminary data.</text>
</comment>